<keyword evidence="4" id="KW-1185">Reference proteome</keyword>
<keyword evidence="2" id="KW-0472">Membrane</keyword>
<dbReference type="AlphaFoldDB" id="A0AAV2GWF0"/>
<keyword evidence="2" id="KW-0812">Transmembrane</keyword>
<reference evidence="3 4" key="1">
    <citation type="submission" date="2024-04" db="EMBL/GenBank/DDBJ databases">
        <authorList>
            <person name="Fracassetti M."/>
        </authorList>
    </citation>
    <scope>NUCLEOTIDE SEQUENCE [LARGE SCALE GENOMIC DNA]</scope>
</reference>
<name>A0AAV2GWF0_9ROSI</name>
<dbReference type="EMBL" id="OZ034822">
    <property type="protein sequence ID" value="CAL1415076.1"/>
    <property type="molecule type" value="Genomic_DNA"/>
</dbReference>
<dbReference type="Proteomes" id="UP001497516">
    <property type="component" value="Chromosome 9"/>
</dbReference>
<proteinExistence type="predicted"/>
<keyword evidence="2" id="KW-1133">Transmembrane helix</keyword>
<sequence length="109" mass="11386">MANDEETISEPAADHDASTNINGIAAAGREEGAEEIAVAVPDDDGNNGNRRFSKREIVGEMKKQAGLAGPLVSFNFLTYLLQVISVMFVGHLGPSPALPSPLLSLPSPA</sequence>
<evidence type="ECO:0000313" key="3">
    <source>
        <dbReference type="EMBL" id="CAL1415076.1"/>
    </source>
</evidence>
<protein>
    <submittedName>
        <fullName evidence="3">Uncharacterized protein</fullName>
    </submittedName>
</protein>
<evidence type="ECO:0000256" key="1">
    <source>
        <dbReference type="SAM" id="MobiDB-lite"/>
    </source>
</evidence>
<gene>
    <name evidence="3" type="ORF">LTRI10_LOCUS54201</name>
</gene>
<accession>A0AAV2GWF0</accession>
<feature type="transmembrane region" description="Helical" evidence="2">
    <location>
        <begin position="71"/>
        <end position="93"/>
    </location>
</feature>
<evidence type="ECO:0000256" key="2">
    <source>
        <dbReference type="SAM" id="Phobius"/>
    </source>
</evidence>
<feature type="region of interest" description="Disordered" evidence="1">
    <location>
        <begin position="1"/>
        <end position="20"/>
    </location>
</feature>
<organism evidence="3 4">
    <name type="scientific">Linum trigynum</name>
    <dbReference type="NCBI Taxonomy" id="586398"/>
    <lineage>
        <taxon>Eukaryota</taxon>
        <taxon>Viridiplantae</taxon>
        <taxon>Streptophyta</taxon>
        <taxon>Embryophyta</taxon>
        <taxon>Tracheophyta</taxon>
        <taxon>Spermatophyta</taxon>
        <taxon>Magnoliopsida</taxon>
        <taxon>eudicotyledons</taxon>
        <taxon>Gunneridae</taxon>
        <taxon>Pentapetalae</taxon>
        <taxon>rosids</taxon>
        <taxon>fabids</taxon>
        <taxon>Malpighiales</taxon>
        <taxon>Linaceae</taxon>
        <taxon>Linum</taxon>
    </lineage>
</organism>
<evidence type="ECO:0000313" key="4">
    <source>
        <dbReference type="Proteomes" id="UP001497516"/>
    </source>
</evidence>